<feature type="region of interest" description="Disordered" evidence="1">
    <location>
        <begin position="1396"/>
        <end position="1437"/>
    </location>
</feature>
<feature type="region of interest" description="Disordered" evidence="1">
    <location>
        <begin position="1449"/>
        <end position="1468"/>
    </location>
</feature>
<feature type="domain" description="Cyclic nucleotide-binding" evidence="2">
    <location>
        <begin position="96"/>
        <end position="184"/>
    </location>
</feature>
<feature type="compositionally biased region" description="Polar residues" evidence="1">
    <location>
        <begin position="1423"/>
        <end position="1437"/>
    </location>
</feature>
<feature type="compositionally biased region" description="Gly residues" evidence="1">
    <location>
        <begin position="1597"/>
        <end position="1613"/>
    </location>
</feature>
<accession>A0A8J4LWV4</accession>
<dbReference type="Proteomes" id="UP000722791">
    <property type="component" value="Unassembled WGS sequence"/>
</dbReference>
<feature type="region of interest" description="Disordered" evidence="1">
    <location>
        <begin position="916"/>
        <end position="960"/>
    </location>
</feature>
<organism evidence="3 4">
    <name type="scientific">Volvox reticuliferus</name>
    <dbReference type="NCBI Taxonomy" id="1737510"/>
    <lineage>
        <taxon>Eukaryota</taxon>
        <taxon>Viridiplantae</taxon>
        <taxon>Chlorophyta</taxon>
        <taxon>core chlorophytes</taxon>
        <taxon>Chlorophyceae</taxon>
        <taxon>CS clade</taxon>
        <taxon>Chlamydomonadales</taxon>
        <taxon>Volvocaceae</taxon>
        <taxon>Volvox</taxon>
    </lineage>
</organism>
<comment type="caution">
    <text evidence="3">The sequence shown here is derived from an EMBL/GenBank/DDBJ whole genome shotgun (WGS) entry which is preliminary data.</text>
</comment>
<sequence length="1628" mass="166087">MPTTKEAAAAAAATAANDALAGQAAVAAQQAILARQAAAAAAQRAEFTYLAGLPPNRRTVAQNTRLAVFLGNAPRTQQAGPTALHALSVAVQVIEVPRGGTVYRMNDQSDGFYVVVDGRIILYDVKDKDEAEEDDGVVDRLGRLDSFGEEDLLSASRRAHRADVCADSSAVLIRVAPELYRKYLQHLHQPDFEDKLEFLAQLEVFKSLPDETLRKLAPCFAQVELHAREYLVRQGERAESMYAIASGQCSVLVDPGFRAEQGSEPESDPKKAMQVCIIGPGNIVGDMTVLANVRRRTATILCLTDLVCYKIRRATFIRRVPSMQLEALRQVAEAKLRITERHLHISVSGSGSSAPGAKVVTLRDKLLRGHDLRQLLPNPNVPPLELRGLAPGTQNEAVEDFITNSLAAVAAAVAAAASVGGSSGSAAAGCNSGANSGGSTLGISSSVACVAPGSGAATAAAAVAASTAEARLRFGWHRKNTGLSPQSRALSQMAVATSHVLAGTGSGGGVGVALADRTAAQAAKLQGRTSAVTCTPLTPGDRVRNADINFSWGLGPGTLINSLLDRAPTAGGITLHRVYATDARDEAAVAQQDLGNESGNNKPGGGAKSPLVPPVPLLPTQLLPSASGAQLRPTSSRQHVHHLSFNYGRSGGSYGGPGLRGSTSAIALSQPRWGWTSSPIDASYSPYTAPSSFGTTPGGTAFSVVGISVNVAGVPDLHNTVINGGGNANGNVNVSFGGANVPSAGAVVSPKLRRGGVRSAHNSSSATLPYINGEKAQVQDPSRVNRRSFSGGYVAADGSGSSGVPQYAGLQRPGPLVIGAAAPTGVLAPPQPPQALHPSLVQLLHQGAQRMDQLPRSASPPQAWPAQQSTPSQPQQLQQQRCSGSEGGNTPALGFRKSGLIEATFDVSGSGAIASTARSQEAPGSPLNNPNSPARFRHGDASLQQDQRWASGHVSRGTSVNVSRGGSAVFGSGDEDVSSDIEALTPNRRDGARRTRSMGKARFSRQMVTQNSSVDALVVEAIINALAKDILLTTQATEAEAEGATSGEAEETALNGGAQEVDWPLDGGTVPGQATEGVEGQDAGTGMGTGPAGEVVEGLHEPELTPDTGMDEGDAGDREGAGKGEVPDESGDGLERAGNSSPVEGTKETAEREGTSTEGVAKASGDGVSADDEDLAAQTMKGTVRAQGNAIAENMAKADGDDRTGHTTSVAEETNASKSELQAAADTTAGDGAEDTAAAVLQEAPLREDAVEDSLAIACTDTAEPETILTTTATEPPKAECDSQSDAEPVALADGQAVPGTPSSPAQVDACCAGGNTDMSPFLNSQGRESWLMSEGSTVSMGSDSQQQQREESGALQQSSMGAAHAQVSSDLEEFSRPISGVFAKATVIANAAIAASDEHEPDPQLASQAAHSQAQGATAGSVSPQPVSRPPTTLQLTLPDAVAAALYARPSSSLSPSRRQVTPPVAPRPYPYVGPFLSLKKGPQLPLNLIAPPTPPAAAQPSKAPSFTLRGSSTASHPNPSNGALPATAPIAAPAPGAVAVNSGMLPATGPATATAGVSAAAHGERQGGAESRLSGQGRGFVDGLRSISALIGGGGNGGGAGGFHAGGGSSGTRGQLRKGGALYRPQ</sequence>
<feature type="compositionally biased region" description="Polar residues" evidence="1">
    <location>
        <begin position="1206"/>
        <end position="1220"/>
    </location>
</feature>
<feature type="compositionally biased region" description="Polar residues" evidence="1">
    <location>
        <begin position="1317"/>
        <end position="1328"/>
    </location>
</feature>
<dbReference type="Pfam" id="PF00027">
    <property type="entry name" value="cNMP_binding"/>
    <property type="match status" value="2"/>
</dbReference>
<feature type="compositionally biased region" description="Basic and acidic residues" evidence="1">
    <location>
        <begin position="1115"/>
        <end position="1126"/>
    </location>
</feature>
<feature type="compositionally biased region" description="Low complexity" evidence="1">
    <location>
        <begin position="1407"/>
        <end position="1422"/>
    </location>
</feature>
<dbReference type="PANTHER" id="PTHR23011">
    <property type="entry name" value="CYCLIC NUCLEOTIDE-BINDING DOMAIN CONTAINING PROTEIN"/>
    <property type="match status" value="1"/>
</dbReference>
<dbReference type="CDD" id="cd00038">
    <property type="entry name" value="CAP_ED"/>
    <property type="match status" value="2"/>
</dbReference>
<feature type="compositionally biased region" description="Polar residues" evidence="1">
    <location>
        <begin position="1335"/>
        <end position="1348"/>
    </location>
</feature>
<feature type="compositionally biased region" description="Low complexity" evidence="1">
    <location>
        <begin position="1449"/>
        <end position="1460"/>
    </location>
</feature>
<feature type="compositionally biased region" description="Basic and acidic residues" evidence="1">
    <location>
        <begin position="1196"/>
        <end position="1205"/>
    </location>
</feature>
<feature type="region of interest" description="Disordered" evidence="1">
    <location>
        <begin position="754"/>
        <end position="791"/>
    </location>
</feature>
<feature type="region of interest" description="Disordered" evidence="1">
    <location>
        <begin position="1597"/>
        <end position="1628"/>
    </location>
</feature>
<dbReference type="InterPro" id="IPR018490">
    <property type="entry name" value="cNMP-bd_dom_sf"/>
</dbReference>
<dbReference type="PROSITE" id="PS50042">
    <property type="entry name" value="CNMP_BINDING_3"/>
    <property type="match status" value="2"/>
</dbReference>
<dbReference type="InterPro" id="IPR014710">
    <property type="entry name" value="RmlC-like_jellyroll"/>
</dbReference>
<evidence type="ECO:0000259" key="2">
    <source>
        <dbReference type="PROSITE" id="PS50042"/>
    </source>
</evidence>
<dbReference type="PANTHER" id="PTHR23011:SF28">
    <property type="entry name" value="CYCLIC NUCLEOTIDE-BINDING DOMAIN CONTAINING PROTEIN"/>
    <property type="match status" value="1"/>
</dbReference>
<protein>
    <recommendedName>
        <fullName evidence="2">Cyclic nucleotide-binding domain-containing protein</fullName>
    </recommendedName>
</protein>
<evidence type="ECO:0000313" key="4">
    <source>
        <dbReference type="Proteomes" id="UP000722791"/>
    </source>
</evidence>
<feature type="region of interest" description="Disordered" evidence="1">
    <location>
        <begin position="1492"/>
        <end position="1580"/>
    </location>
</feature>
<proteinExistence type="predicted"/>
<feature type="region of interest" description="Disordered" evidence="1">
    <location>
        <begin position="594"/>
        <end position="615"/>
    </location>
</feature>
<gene>
    <name evidence="3" type="ORF">Vretimale_16546</name>
</gene>
<evidence type="ECO:0000256" key="1">
    <source>
        <dbReference type="SAM" id="MobiDB-lite"/>
    </source>
</evidence>
<dbReference type="EMBL" id="BNCQ01000048">
    <property type="protein sequence ID" value="GIM13400.1"/>
    <property type="molecule type" value="Genomic_DNA"/>
</dbReference>
<evidence type="ECO:0000313" key="3">
    <source>
        <dbReference type="EMBL" id="GIM13400.1"/>
    </source>
</evidence>
<feature type="compositionally biased region" description="Low complexity" evidence="1">
    <location>
        <begin position="1525"/>
        <end position="1541"/>
    </location>
</feature>
<feature type="compositionally biased region" description="Low complexity" evidence="1">
    <location>
        <begin position="1223"/>
        <end position="1239"/>
    </location>
</feature>
<feature type="compositionally biased region" description="Low complexity" evidence="1">
    <location>
        <begin position="1549"/>
        <end position="1563"/>
    </location>
</feature>
<feature type="compositionally biased region" description="Low complexity" evidence="1">
    <location>
        <begin position="855"/>
        <end position="880"/>
    </location>
</feature>
<dbReference type="InterPro" id="IPR000595">
    <property type="entry name" value="cNMP-bd_dom"/>
</dbReference>
<feature type="region of interest" description="Disordered" evidence="1">
    <location>
        <begin position="849"/>
        <end position="894"/>
    </location>
</feature>
<dbReference type="Gene3D" id="2.60.120.10">
    <property type="entry name" value="Jelly Rolls"/>
    <property type="match status" value="2"/>
</dbReference>
<feature type="compositionally biased region" description="Basic and acidic residues" evidence="1">
    <location>
        <begin position="1145"/>
        <end position="1155"/>
    </location>
</feature>
<feature type="compositionally biased region" description="Polar residues" evidence="1">
    <location>
        <begin position="1510"/>
        <end position="1523"/>
    </location>
</feature>
<feature type="domain" description="Cyclic nucleotide-binding" evidence="2">
    <location>
        <begin position="204"/>
        <end position="318"/>
    </location>
</feature>
<feature type="region of interest" description="Disordered" evidence="1">
    <location>
        <begin position="1059"/>
        <end position="1372"/>
    </location>
</feature>
<reference evidence="3" key="1">
    <citation type="journal article" date="2021" name="Proc. Natl. Acad. Sci. U.S.A.">
        <title>Three genomes in the algal genus Volvox reveal the fate of a haploid sex-determining region after a transition to homothallism.</title>
        <authorList>
            <person name="Yamamoto K."/>
            <person name="Hamaji T."/>
            <person name="Kawai-Toyooka H."/>
            <person name="Matsuzaki R."/>
            <person name="Takahashi F."/>
            <person name="Nishimura Y."/>
            <person name="Kawachi M."/>
            <person name="Noguchi H."/>
            <person name="Minakuchi Y."/>
            <person name="Umen J.G."/>
            <person name="Toyoda A."/>
            <person name="Nozaki H."/>
        </authorList>
    </citation>
    <scope>NUCLEOTIDE SEQUENCE</scope>
    <source>
        <strain evidence="3">NIES-3785</strain>
    </source>
</reference>
<dbReference type="SMART" id="SM00100">
    <property type="entry name" value="cNMP"/>
    <property type="match status" value="2"/>
</dbReference>
<name>A0A8J4LWV4_9CHLO</name>
<dbReference type="SUPFAM" id="SSF51206">
    <property type="entry name" value="cAMP-binding domain-like"/>
    <property type="match status" value="2"/>
</dbReference>